<dbReference type="Proteomes" id="UP000823617">
    <property type="component" value="Unassembled WGS sequence"/>
</dbReference>
<evidence type="ECO:0000256" key="1">
    <source>
        <dbReference type="ARBA" id="ARBA00004442"/>
    </source>
</evidence>
<proteinExistence type="inferred from homology"/>
<keyword evidence="4" id="KW-0472">Membrane</keyword>
<dbReference type="Pfam" id="PF14322">
    <property type="entry name" value="SusD-like_3"/>
    <property type="match status" value="1"/>
</dbReference>
<sequence>MNIIKRIFISAGILAGLSLVSCDLTTESQSTFDEPSVFSDPTLTEYQIFSIYEVFGHTNSHRGRYLPWYGYNTDIEWYISNTKDEKSQIVRYSLLSTNSQLNLSNGPYNELFAGIERANLTISGIREYGSPETRPEMAALLGEALTMRAVLYAELLKAYGEVPARFEPVTPETIYLNKADRDVIYKQLLSDLEESFGYLTYSTASSTDRVGLAFAKGMYARLALMASGYAQRPDEGTVGTGNAGTVRLSTDPELSKAALYPKALAALKDVISNSGLELEPDYEALWKGVNDMDLTAGHEIIWVIPFSNSRGRWNYTFAVRNNGYTTYSPTTSDRGGQGGPVPYLYYWYGENDTRRDVSCVNFEWEDRGNGTLPYPAGIANWYFGKYRFEWMISHPYGGGNDDGVKPVYMRYADILLMAAEIANSSGDANGSVTRDEAYAKECLRTVLRRAYNGHESEADAIVDNLSGEEAIFNEIKKQRALEFVGEFLRKSDLIRWNCLKESMDAASEELQAIRSNGTGPVTGVNYSNLGEYLWYRHGNANGIPTIEMYGIHLGETAATDVVAPEGTGWMPYTNSSGEVSKYINDETAFTSSDTGFDKAQKGEGGGFYDADPNLKQWWPIPETTIINAQGSLYNDYGY</sequence>
<evidence type="ECO:0000259" key="7">
    <source>
        <dbReference type="Pfam" id="PF14322"/>
    </source>
</evidence>
<evidence type="ECO:0000313" key="8">
    <source>
        <dbReference type="EMBL" id="MBO8454855.1"/>
    </source>
</evidence>
<dbReference type="GO" id="GO:0009279">
    <property type="term" value="C:cell outer membrane"/>
    <property type="evidence" value="ECO:0007669"/>
    <property type="project" value="UniProtKB-SubCell"/>
</dbReference>
<evidence type="ECO:0000256" key="4">
    <source>
        <dbReference type="ARBA" id="ARBA00023136"/>
    </source>
</evidence>
<feature type="domain" description="SusD-like N-terminal" evidence="7">
    <location>
        <begin position="98"/>
        <end position="200"/>
    </location>
</feature>
<dbReference type="PROSITE" id="PS51257">
    <property type="entry name" value="PROKAR_LIPOPROTEIN"/>
    <property type="match status" value="1"/>
</dbReference>
<keyword evidence="3" id="KW-0732">Signal</keyword>
<dbReference type="InterPro" id="IPR033985">
    <property type="entry name" value="SusD-like_N"/>
</dbReference>
<comment type="caution">
    <text evidence="8">The sequence shown here is derived from an EMBL/GenBank/DDBJ whole genome shotgun (WGS) entry which is preliminary data.</text>
</comment>
<organism evidence="8 9">
    <name type="scientific">Candidatus Cryptobacteroides intestinigallinarum</name>
    <dbReference type="NCBI Taxonomy" id="2840767"/>
    <lineage>
        <taxon>Bacteria</taxon>
        <taxon>Pseudomonadati</taxon>
        <taxon>Bacteroidota</taxon>
        <taxon>Bacteroidia</taxon>
        <taxon>Bacteroidales</taxon>
        <taxon>Candidatus Cryptobacteroides</taxon>
    </lineage>
</organism>
<accession>A0A9D9HJ93</accession>
<reference evidence="8" key="2">
    <citation type="journal article" date="2021" name="PeerJ">
        <title>Extensive microbial diversity within the chicken gut microbiome revealed by metagenomics and culture.</title>
        <authorList>
            <person name="Gilroy R."/>
            <person name="Ravi A."/>
            <person name="Getino M."/>
            <person name="Pursley I."/>
            <person name="Horton D.L."/>
            <person name="Alikhan N.F."/>
            <person name="Baker D."/>
            <person name="Gharbi K."/>
            <person name="Hall N."/>
            <person name="Watson M."/>
            <person name="Adriaenssens E.M."/>
            <person name="Foster-Nyarko E."/>
            <person name="Jarju S."/>
            <person name="Secka A."/>
            <person name="Antonio M."/>
            <person name="Oren A."/>
            <person name="Chaudhuri R.R."/>
            <person name="La Ragione R."/>
            <person name="Hildebrand F."/>
            <person name="Pallen M.J."/>
        </authorList>
    </citation>
    <scope>NUCLEOTIDE SEQUENCE</scope>
    <source>
        <strain evidence="8">B1-3475</strain>
    </source>
</reference>
<gene>
    <name evidence="8" type="ORF">IAC08_00410</name>
</gene>
<name>A0A9D9HJ93_9BACT</name>
<dbReference type="SUPFAM" id="SSF48452">
    <property type="entry name" value="TPR-like"/>
    <property type="match status" value="1"/>
</dbReference>
<evidence type="ECO:0000256" key="2">
    <source>
        <dbReference type="ARBA" id="ARBA00006275"/>
    </source>
</evidence>
<protein>
    <submittedName>
        <fullName evidence="8">RagB/SusD family nutrient uptake outer membrane protein</fullName>
    </submittedName>
</protein>
<dbReference type="EMBL" id="JADIMK010000005">
    <property type="protein sequence ID" value="MBO8454855.1"/>
    <property type="molecule type" value="Genomic_DNA"/>
</dbReference>
<comment type="subcellular location">
    <subcellularLocation>
        <location evidence="1">Cell outer membrane</location>
    </subcellularLocation>
</comment>
<evidence type="ECO:0000259" key="6">
    <source>
        <dbReference type="Pfam" id="PF07980"/>
    </source>
</evidence>
<keyword evidence="5" id="KW-0998">Cell outer membrane</keyword>
<comment type="similarity">
    <text evidence="2">Belongs to the SusD family.</text>
</comment>
<dbReference type="AlphaFoldDB" id="A0A9D9HJ93"/>
<feature type="domain" description="RagB/SusD" evidence="6">
    <location>
        <begin position="365"/>
        <end position="638"/>
    </location>
</feature>
<reference evidence="8" key="1">
    <citation type="submission" date="2020-10" db="EMBL/GenBank/DDBJ databases">
        <authorList>
            <person name="Gilroy R."/>
        </authorList>
    </citation>
    <scope>NUCLEOTIDE SEQUENCE</scope>
    <source>
        <strain evidence="8">B1-3475</strain>
    </source>
</reference>
<dbReference type="Pfam" id="PF07980">
    <property type="entry name" value="SusD_RagB"/>
    <property type="match status" value="1"/>
</dbReference>
<dbReference type="Gene3D" id="1.25.40.390">
    <property type="match status" value="1"/>
</dbReference>
<evidence type="ECO:0000313" key="9">
    <source>
        <dbReference type="Proteomes" id="UP000823617"/>
    </source>
</evidence>
<dbReference type="InterPro" id="IPR011990">
    <property type="entry name" value="TPR-like_helical_dom_sf"/>
</dbReference>
<dbReference type="InterPro" id="IPR012944">
    <property type="entry name" value="SusD_RagB_dom"/>
</dbReference>
<evidence type="ECO:0000256" key="5">
    <source>
        <dbReference type="ARBA" id="ARBA00023237"/>
    </source>
</evidence>
<evidence type="ECO:0000256" key="3">
    <source>
        <dbReference type="ARBA" id="ARBA00022729"/>
    </source>
</evidence>